<dbReference type="Proteomes" id="UP000253318">
    <property type="component" value="Unassembled WGS sequence"/>
</dbReference>
<evidence type="ECO:0000313" key="5">
    <source>
        <dbReference type="EMBL" id="RCV60068.1"/>
    </source>
</evidence>
<keyword evidence="1" id="KW-0805">Transcription regulation</keyword>
<name>A0A368TAV3_9ACTN</name>
<dbReference type="Pfam" id="PF01047">
    <property type="entry name" value="MarR"/>
    <property type="match status" value="1"/>
</dbReference>
<dbReference type="SUPFAM" id="SSF46785">
    <property type="entry name" value="Winged helix' DNA-binding domain"/>
    <property type="match status" value="1"/>
</dbReference>
<dbReference type="PANTHER" id="PTHR42756">
    <property type="entry name" value="TRANSCRIPTIONAL REGULATOR, MARR"/>
    <property type="match status" value="1"/>
</dbReference>
<sequence length="159" mass="17829">MSGEPSAERDALLRRLHELEERRIRMFARASSLPLLTTTLTVQQLKVLILLSLDGDMPARELAAKAGVQMATLTGIVDRLVARGLVLRRDDPRDRRVRRVDLTDEGRARVVEFRDAGQRQHLGALARLDTETLAGLVRGLEALCAVLEEDLAEERRRGE</sequence>
<evidence type="ECO:0000259" key="4">
    <source>
        <dbReference type="PROSITE" id="PS50995"/>
    </source>
</evidence>
<evidence type="ECO:0000313" key="6">
    <source>
        <dbReference type="Proteomes" id="UP000253318"/>
    </source>
</evidence>
<accession>A0A368TAV3</accession>
<comment type="caution">
    <text evidence="5">The sequence shown here is derived from an EMBL/GenBank/DDBJ whole genome shotgun (WGS) entry which is preliminary data.</text>
</comment>
<dbReference type="InterPro" id="IPR000835">
    <property type="entry name" value="HTH_MarR-typ"/>
</dbReference>
<dbReference type="PANTHER" id="PTHR42756:SF1">
    <property type="entry name" value="TRANSCRIPTIONAL REPRESSOR OF EMRAB OPERON"/>
    <property type="match status" value="1"/>
</dbReference>
<dbReference type="Gene3D" id="1.10.10.10">
    <property type="entry name" value="Winged helix-like DNA-binding domain superfamily/Winged helix DNA-binding domain"/>
    <property type="match status" value="1"/>
</dbReference>
<keyword evidence="6" id="KW-1185">Reference proteome</keyword>
<dbReference type="GO" id="GO:0003700">
    <property type="term" value="F:DNA-binding transcription factor activity"/>
    <property type="evidence" value="ECO:0007669"/>
    <property type="project" value="InterPro"/>
</dbReference>
<dbReference type="PRINTS" id="PR00598">
    <property type="entry name" value="HTHMARR"/>
</dbReference>
<dbReference type="InterPro" id="IPR036390">
    <property type="entry name" value="WH_DNA-bd_sf"/>
</dbReference>
<gene>
    <name evidence="5" type="ORF">DEF24_08140</name>
</gene>
<keyword evidence="3" id="KW-0804">Transcription</keyword>
<evidence type="ECO:0000256" key="1">
    <source>
        <dbReference type="ARBA" id="ARBA00023015"/>
    </source>
</evidence>
<proteinExistence type="predicted"/>
<evidence type="ECO:0000256" key="2">
    <source>
        <dbReference type="ARBA" id="ARBA00023125"/>
    </source>
</evidence>
<feature type="domain" description="HTH marR-type" evidence="4">
    <location>
        <begin position="9"/>
        <end position="142"/>
    </location>
</feature>
<evidence type="ECO:0000256" key="3">
    <source>
        <dbReference type="ARBA" id="ARBA00023163"/>
    </source>
</evidence>
<dbReference type="AlphaFoldDB" id="A0A368TAV3"/>
<dbReference type="PROSITE" id="PS01117">
    <property type="entry name" value="HTH_MARR_1"/>
    <property type="match status" value="1"/>
</dbReference>
<dbReference type="PROSITE" id="PS50995">
    <property type="entry name" value="HTH_MARR_2"/>
    <property type="match status" value="1"/>
</dbReference>
<dbReference type="OrthoDB" id="3436795at2"/>
<dbReference type="InterPro" id="IPR036388">
    <property type="entry name" value="WH-like_DNA-bd_sf"/>
</dbReference>
<dbReference type="GO" id="GO:0003677">
    <property type="term" value="F:DNA binding"/>
    <property type="evidence" value="ECO:0007669"/>
    <property type="project" value="UniProtKB-KW"/>
</dbReference>
<dbReference type="EMBL" id="QEIN01000048">
    <property type="protein sequence ID" value="RCV60068.1"/>
    <property type="molecule type" value="Genomic_DNA"/>
</dbReference>
<dbReference type="RefSeq" id="WP_114398160.1">
    <property type="nucleotide sequence ID" value="NZ_QEIM01000061.1"/>
</dbReference>
<reference evidence="5 6" key="1">
    <citation type="submission" date="2018-04" db="EMBL/GenBank/DDBJ databases">
        <title>Novel actinobacteria from marine sediment.</title>
        <authorList>
            <person name="Ng Z.Y."/>
            <person name="Tan G.Y.A."/>
        </authorList>
    </citation>
    <scope>NUCLEOTIDE SEQUENCE [LARGE SCALE GENOMIC DNA]</scope>
    <source>
        <strain evidence="5 6">TPS81</strain>
    </source>
</reference>
<organism evidence="5 6">
    <name type="scientific">Marinitenerispora sediminis</name>
    <dbReference type="NCBI Taxonomy" id="1931232"/>
    <lineage>
        <taxon>Bacteria</taxon>
        <taxon>Bacillati</taxon>
        <taxon>Actinomycetota</taxon>
        <taxon>Actinomycetes</taxon>
        <taxon>Streptosporangiales</taxon>
        <taxon>Nocardiopsidaceae</taxon>
        <taxon>Marinitenerispora</taxon>
    </lineage>
</organism>
<dbReference type="SMART" id="SM00347">
    <property type="entry name" value="HTH_MARR"/>
    <property type="match status" value="1"/>
</dbReference>
<dbReference type="InterPro" id="IPR023187">
    <property type="entry name" value="Tscrpt_reg_MarR-type_CS"/>
</dbReference>
<protein>
    <submittedName>
        <fullName evidence="5">Transcriptional regulator</fullName>
    </submittedName>
</protein>
<keyword evidence="2" id="KW-0238">DNA-binding</keyword>